<dbReference type="Proteomes" id="UP000028668">
    <property type="component" value="Segment"/>
</dbReference>
<keyword evidence="3" id="KW-0255">Endonuclease</keyword>
<organism evidence="3 4">
    <name type="scientific">Mycobacterium phage YungJamal</name>
    <dbReference type="NCBI Taxonomy" id="1505226"/>
    <lineage>
        <taxon>Viruses</taxon>
        <taxon>Duplodnaviria</taxon>
        <taxon>Heunggongvirae</taxon>
        <taxon>Uroviricota</taxon>
        <taxon>Caudoviricetes</taxon>
        <taxon>Corndogvirus</taxon>
        <taxon>Mycobacterium phage Corndog</taxon>
    </lineage>
</organism>
<evidence type="ECO:0000313" key="3">
    <source>
        <dbReference type="EMBL" id="AII28269.1"/>
    </source>
</evidence>
<dbReference type="Gene3D" id="1.10.30.50">
    <property type="match status" value="1"/>
</dbReference>
<keyword evidence="3" id="KW-0378">Hydrolase</keyword>
<dbReference type="GO" id="GO:0003676">
    <property type="term" value="F:nucleic acid binding"/>
    <property type="evidence" value="ECO:0007669"/>
    <property type="project" value="InterPro"/>
</dbReference>
<name>A0A076G8I7_BPMCO</name>
<reference evidence="3" key="1">
    <citation type="submission" date="2014-05" db="EMBL/GenBank/DDBJ databases">
        <authorList>
            <person name="Pacey E."/>
            <person name="Bowman C.A."/>
            <person name="Russell D.A."/>
            <person name="Pope W.H."/>
            <person name="Jacobs-Sera D."/>
            <person name="Hendrix R.W."/>
            <person name="Hatfull G.F."/>
        </authorList>
    </citation>
    <scope>NUCLEOTIDE SEQUENCE [LARGE SCALE GENOMIC DNA]</scope>
</reference>
<gene>
    <name evidence="3" type="primary">30</name>
    <name evidence="3" type="ORF">PBI_YUNGJAMAL_30</name>
</gene>
<evidence type="ECO:0000256" key="1">
    <source>
        <dbReference type="SAM" id="MobiDB-lite"/>
    </source>
</evidence>
<protein>
    <submittedName>
        <fullName evidence="3">HNH endonuclease</fullName>
    </submittedName>
</protein>
<sequence length="109" mass="12631">MTARRRAPGQLTSRRWRALKDRVVREEPLCTLRLECCTVRSTTADHIIPVKYRPDLKYVRANLRGACQPCNMRRGTRPLSEVRAAEKFARKPESPKPVHALSFFDTNPR</sequence>
<dbReference type="GO" id="GO:0008270">
    <property type="term" value="F:zinc ion binding"/>
    <property type="evidence" value="ECO:0007669"/>
    <property type="project" value="InterPro"/>
</dbReference>
<dbReference type="EMBL" id="KJ829260">
    <property type="protein sequence ID" value="AII28269.1"/>
    <property type="molecule type" value="Genomic_DNA"/>
</dbReference>
<evidence type="ECO:0000259" key="2">
    <source>
        <dbReference type="Pfam" id="PF01844"/>
    </source>
</evidence>
<keyword evidence="3" id="KW-0540">Nuclease</keyword>
<proteinExistence type="predicted"/>
<dbReference type="InterPro" id="IPR002711">
    <property type="entry name" value="HNH"/>
</dbReference>
<dbReference type="Pfam" id="PF01844">
    <property type="entry name" value="HNH"/>
    <property type="match status" value="1"/>
</dbReference>
<accession>A0A076G8I7</accession>
<feature type="domain" description="HNH" evidence="2">
    <location>
        <begin position="40"/>
        <end position="76"/>
    </location>
</feature>
<feature type="compositionally biased region" description="Basic and acidic residues" evidence="1">
    <location>
        <begin position="87"/>
        <end position="96"/>
    </location>
</feature>
<dbReference type="CDD" id="cd00085">
    <property type="entry name" value="HNHc"/>
    <property type="match status" value="1"/>
</dbReference>
<dbReference type="GO" id="GO:0004519">
    <property type="term" value="F:endonuclease activity"/>
    <property type="evidence" value="ECO:0007669"/>
    <property type="project" value="UniProtKB-KW"/>
</dbReference>
<evidence type="ECO:0000313" key="4">
    <source>
        <dbReference type="Proteomes" id="UP000028668"/>
    </source>
</evidence>
<dbReference type="InterPro" id="IPR003615">
    <property type="entry name" value="HNH_nuc"/>
</dbReference>
<feature type="region of interest" description="Disordered" evidence="1">
    <location>
        <begin position="87"/>
        <end position="109"/>
    </location>
</feature>